<dbReference type="EMBL" id="CACVKT020006208">
    <property type="protein sequence ID" value="CAC5400547.1"/>
    <property type="molecule type" value="Genomic_DNA"/>
</dbReference>
<dbReference type="Proteomes" id="UP000507470">
    <property type="component" value="Unassembled WGS sequence"/>
</dbReference>
<sequence length="332" mass="38486">MYNRALVHPFTFKKDSKDKYMIVVYNSETNGDRLPLLKTSEGILEAEQLILLLSQKNIFTITKEEPDRGMHPQMFAKMRNWIFKKVRCKSLLIITHNLSMLDHSVVDRTHICSKRQYGGNVFHDVIKFSTPLRDDHIYRKYSRVEEMKNILFSHRILFVEGFTDKIILESMFDVLFNDQDLKYAHRGAIEAVIDTVANEVDQETKDRLEIPMNSRKNYAAGKKSLVTKSDKDISKLAKTIILNSKDFARFSDVMWRMMTNMPTNGRKRKISDMNVAGPSSDLQEPFHKRRSPRREIDSSDTDLSPPNSPSKGSKRRSPRHPSGSPRKMDTTD</sequence>
<feature type="region of interest" description="Disordered" evidence="1">
    <location>
        <begin position="263"/>
        <end position="332"/>
    </location>
</feature>
<accession>A0A6J8CYV0</accession>
<reference evidence="2 3" key="1">
    <citation type="submission" date="2020-06" db="EMBL/GenBank/DDBJ databases">
        <authorList>
            <person name="Li R."/>
            <person name="Bekaert M."/>
        </authorList>
    </citation>
    <scope>NUCLEOTIDE SEQUENCE [LARGE SCALE GENOMIC DNA]</scope>
    <source>
        <strain evidence="3">wild</strain>
    </source>
</reference>
<dbReference type="OrthoDB" id="6104190at2759"/>
<gene>
    <name evidence="2" type="ORF">MCOR_34718</name>
</gene>
<evidence type="ECO:0000313" key="2">
    <source>
        <dbReference type="EMBL" id="CAC5400547.1"/>
    </source>
</evidence>
<evidence type="ECO:0008006" key="4">
    <source>
        <dbReference type="Google" id="ProtNLM"/>
    </source>
</evidence>
<organism evidence="2 3">
    <name type="scientific">Mytilus coruscus</name>
    <name type="common">Sea mussel</name>
    <dbReference type="NCBI Taxonomy" id="42192"/>
    <lineage>
        <taxon>Eukaryota</taxon>
        <taxon>Metazoa</taxon>
        <taxon>Spiralia</taxon>
        <taxon>Lophotrochozoa</taxon>
        <taxon>Mollusca</taxon>
        <taxon>Bivalvia</taxon>
        <taxon>Autobranchia</taxon>
        <taxon>Pteriomorphia</taxon>
        <taxon>Mytilida</taxon>
        <taxon>Mytiloidea</taxon>
        <taxon>Mytilidae</taxon>
        <taxon>Mytilinae</taxon>
        <taxon>Mytilus</taxon>
    </lineage>
</organism>
<keyword evidence="3" id="KW-1185">Reference proteome</keyword>
<dbReference type="AlphaFoldDB" id="A0A6J8CYV0"/>
<proteinExistence type="predicted"/>
<protein>
    <recommendedName>
        <fullName evidence="4">ATPase AAA-type core domain-containing protein</fullName>
    </recommendedName>
</protein>
<evidence type="ECO:0000313" key="3">
    <source>
        <dbReference type="Proteomes" id="UP000507470"/>
    </source>
</evidence>
<name>A0A6J8CYV0_MYTCO</name>
<evidence type="ECO:0000256" key="1">
    <source>
        <dbReference type="SAM" id="MobiDB-lite"/>
    </source>
</evidence>